<dbReference type="SUPFAM" id="SSF56112">
    <property type="entry name" value="Protein kinase-like (PK-like)"/>
    <property type="match status" value="1"/>
</dbReference>
<evidence type="ECO:0000313" key="12">
    <source>
        <dbReference type="Proteomes" id="UP001454036"/>
    </source>
</evidence>
<keyword evidence="12" id="KW-1185">Reference proteome</keyword>
<evidence type="ECO:0000256" key="6">
    <source>
        <dbReference type="ARBA" id="ARBA00022786"/>
    </source>
</evidence>
<accession>A0AAV3PNY5</accession>
<comment type="caution">
    <text evidence="11">The sequence shown here is derived from an EMBL/GenBank/DDBJ whole genome shotgun (WGS) entry which is preliminary data.</text>
</comment>
<dbReference type="InterPro" id="IPR011009">
    <property type="entry name" value="Kinase-like_dom_sf"/>
</dbReference>
<dbReference type="EMBL" id="BAABME010002074">
    <property type="protein sequence ID" value="GAA0152896.1"/>
    <property type="molecule type" value="Genomic_DNA"/>
</dbReference>
<dbReference type="PANTHER" id="PTHR45647">
    <property type="entry name" value="OS02G0152300 PROTEIN"/>
    <property type="match status" value="1"/>
</dbReference>
<organism evidence="11 12">
    <name type="scientific">Lithospermum erythrorhizon</name>
    <name type="common">Purple gromwell</name>
    <name type="synonym">Lithospermum officinale var. erythrorhizon</name>
    <dbReference type="NCBI Taxonomy" id="34254"/>
    <lineage>
        <taxon>Eukaryota</taxon>
        <taxon>Viridiplantae</taxon>
        <taxon>Streptophyta</taxon>
        <taxon>Embryophyta</taxon>
        <taxon>Tracheophyta</taxon>
        <taxon>Spermatophyta</taxon>
        <taxon>Magnoliopsida</taxon>
        <taxon>eudicotyledons</taxon>
        <taxon>Gunneridae</taxon>
        <taxon>Pentapetalae</taxon>
        <taxon>asterids</taxon>
        <taxon>lamiids</taxon>
        <taxon>Boraginales</taxon>
        <taxon>Boraginaceae</taxon>
        <taxon>Boraginoideae</taxon>
        <taxon>Lithospermeae</taxon>
        <taxon>Lithospermum</taxon>
    </lineage>
</organism>
<keyword evidence="5" id="KW-0808">Transferase</keyword>
<keyword evidence="7" id="KW-0175">Coiled coil</keyword>
<evidence type="ECO:0000256" key="2">
    <source>
        <dbReference type="ARBA" id="ARBA00003861"/>
    </source>
</evidence>
<evidence type="ECO:0000256" key="4">
    <source>
        <dbReference type="ARBA" id="ARBA00012483"/>
    </source>
</evidence>
<dbReference type="CDD" id="cd16655">
    <property type="entry name" value="RING-Ubox_WDSUB1-like"/>
    <property type="match status" value="1"/>
</dbReference>
<reference evidence="11 12" key="1">
    <citation type="submission" date="2024-01" db="EMBL/GenBank/DDBJ databases">
        <title>The complete chloroplast genome sequence of Lithospermum erythrorhizon: insights into the phylogenetic relationship among Boraginaceae species and the maternal lineages of purple gromwells.</title>
        <authorList>
            <person name="Okada T."/>
            <person name="Watanabe K."/>
        </authorList>
    </citation>
    <scope>NUCLEOTIDE SEQUENCE [LARGE SCALE GENOMIC DNA]</scope>
</reference>
<feature type="compositionally biased region" description="Low complexity" evidence="8">
    <location>
        <begin position="221"/>
        <end position="234"/>
    </location>
</feature>
<dbReference type="InterPro" id="IPR013083">
    <property type="entry name" value="Znf_RING/FYVE/PHD"/>
</dbReference>
<evidence type="ECO:0000256" key="3">
    <source>
        <dbReference type="ARBA" id="ARBA00004906"/>
    </source>
</evidence>
<dbReference type="PROSITE" id="PS50011">
    <property type="entry name" value="PROTEIN_KINASE_DOM"/>
    <property type="match status" value="1"/>
</dbReference>
<dbReference type="Gene3D" id="1.10.510.10">
    <property type="entry name" value="Transferase(Phosphotransferase) domain 1"/>
    <property type="match status" value="1"/>
</dbReference>
<proteinExistence type="predicted"/>
<comment type="pathway">
    <text evidence="3">Protein modification; protein ubiquitination.</text>
</comment>
<comment type="function">
    <text evidence="2">Functions as an E3 ubiquitin ligase.</text>
</comment>
<feature type="region of interest" description="Disordered" evidence="8">
    <location>
        <begin position="214"/>
        <end position="235"/>
    </location>
</feature>
<dbReference type="AlphaFoldDB" id="A0AAV3PNY5"/>
<dbReference type="InterPro" id="IPR051348">
    <property type="entry name" value="U-box_ubiquitin_ligases"/>
</dbReference>
<gene>
    <name evidence="11" type="ORF">LIER_11261</name>
</gene>
<dbReference type="PANTHER" id="PTHR45647:SF56">
    <property type="entry name" value="U-BOX DOMAIN-CONTAINING PROTEIN 50-RELATED"/>
    <property type="match status" value="1"/>
</dbReference>
<dbReference type="GO" id="GO:0005524">
    <property type="term" value="F:ATP binding"/>
    <property type="evidence" value="ECO:0007669"/>
    <property type="project" value="InterPro"/>
</dbReference>
<protein>
    <recommendedName>
        <fullName evidence="4">RING-type E3 ubiquitin transferase</fullName>
        <ecNumber evidence="4">2.3.2.27</ecNumber>
    </recommendedName>
</protein>
<feature type="domain" description="Protein kinase" evidence="9">
    <location>
        <begin position="468"/>
        <end position="815"/>
    </location>
</feature>
<name>A0AAV3PNY5_LITER</name>
<evidence type="ECO:0000256" key="1">
    <source>
        <dbReference type="ARBA" id="ARBA00000900"/>
    </source>
</evidence>
<evidence type="ECO:0000259" key="9">
    <source>
        <dbReference type="PROSITE" id="PS50011"/>
    </source>
</evidence>
<dbReference type="InterPro" id="IPR001245">
    <property type="entry name" value="Ser-Thr/Tyr_kinase_cat_dom"/>
</dbReference>
<dbReference type="GO" id="GO:0004672">
    <property type="term" value="F:protein kinase activity"/>
    <property type="evidence" value="ECO:0007669"/>
    <property type="project" value="InterPro"/>
</dbReference>
<evidence type="ECO:0000256" key="7">
    <source>
        <dbReference type="SAM" id="Coils"/>
    </source>
</evidence>
<dbReference type="SMART" id="SM00504">
    <property type="entry name" value="Ubox"/>
    <property type="match status" value="1"/>
</dbReference>
<sequence length="815" mass="92777">MEIHHHHQEPQKVYVAIGSDIIDGFGALKFALKKWSSELICIVILHATNDICKDYVFTPFGKLPASSLSEEKLKGLERAEQARNDQILAKYIAYCGKVKAEVVKIDKHDKPFQEVLLELISSLKISKLVMALTFMRLSSWKSKSAISGSFFVHQNKPNFCELFMIYCGELVFFKGEGENDGIIEDVKGLIVGRVQHRNSFKKWFGRMWSEKGVDNGKTKVSPPSSSLPSTSSDSNGVWGKYHEEIEQYFNQLVSSNEEGTDNYVTDDIMMNDSPDSDTLKNMVTKDKIEAVKAKISLTQEATELFRKQATVNIERQKRAEWAISLCTSRVETLTTSIEDEISKRLVIQKELDSRKETIYELQSEVEEKRSKLNSILELQHELSSKLKSSNLEKSQAEFQLEKAVQTRTRMVHEIEDIRGQRDVLQRRIEFCREKDAIGNASRMSGVDVSFDYRMFNADEIRAATNDFASCLRFKSGRQWTNVYKGYLKHITVAIKLYDPSKFQSEDFLSVVELHGNIRHPHLIGIIGFCSELNCIVFEYMHNGCLRDRLFSNLKCSKGQNHILSWHDRVRIVAEICSGVAFLHQAQPRQIVHGNLDPSKILLDRFNSTKIFGYKAPLSSNESHDIQYDIMAFGNVILQILTGRNFAVLDDEAIKIDSTAIIGFLDDQPGEWPQDLAIQLCNTAVMCLSRINIEEQDLNMNELMRDVDKIKQKADELVGKGKQLATNNTDEGRCSADSVDLPSIFFCPIYQDIMKHPYVAADGFSYELEAIQGWLATGRNSSPMTNLKLKHTLLTPNHALRSLIEEWHNKRSIPIV</sequence>
<evidence type="ECO:0000256" key="5">
    <source>
        <dbReference type="ARBA" id="ARBA00022679"/>
    </source>
</evidence>
<feature type="coiled-coil region" evidence="7">
    <location>
        <begin position="692"/>
        <end position="719"/>
    </location>
</feature>
<dbReference type="Gene3D" id="3.30.40.10">
    <property type="entry name" value="Zinc/RING finger domain, C3HC4 (zinc finger)"/>
    <property type="match status" value="1"/>
</dbReference>
<dbReference type="Gene3D" id="3.30.200.20">
    <property type="entry name" value="Phosphorylase Kinase, domain 1"/>
    <property type="match status" value="1"/>
</dbReference>
<dbReference type="SUPFAM" id="SSF57850">
    <property type="entry name" value="RING/U-box"/>
    <property type="match status" value="1"/>
</dbReference>
<comment type="catalytic activity">
    <reaction evidence="1">
        <text>S-ubiquitinyl-[E2 ubiquitin-conjugating enzyme]-L-cysteine + [acceptor protein]-L-lysine = [E2 ubiquitin-conjugating enzyme]-L-cysteine + N(6)-ubiquitinyl-[acceptor protein]-L-lysine.</text>
        <dbReference type="EC" id="2.3.2.27"/>
    </reaction>
</comment>
<dbReference type="GO" id="GO:0016567">
    <property type="term" value="P:protein ubiquitination"/>
    <property type="evidence" value="ECO:0007669"/>
    <property type="project" value="InterPro"/>
</dbReference>
<feature type="domain" description="U-box" evidence="10">
    <location>
        <begin position="739"/>
        <end position="813"/>
    </location>
</feature>
<dbReference type="PROSITE" id="PS51698">
    <property type="entry name" value="U_BOX"/>
    <property type="match status" value="1"/>
</dbReference>
<dbReference type="InterPro" id="IPR003613">
    <property type="entry name" value="Ubox_domain"/>
</dbReference>
<evidence type="ECO:0000259" key="10">
    <source>
        <dbReference type="PROSITE" id="PS51698"/>
    </source>
</evidence>
<evidence type="ECO:0000313" key="11">
    <source>
        <dbReference type="EMBL" id="GAA0152896.1"/>
    </source>
</evidence>
<evidence type="ECO:0000256" key="8">
    <source>
        <dbReference type="SAM" id="MobiDB-lite"/>
    </source>
</evidence>
<dbReference type="InterPro" id="IPR000719">
    <property type="entry name" value="Prot_kinase_dom"/>
</dbReference>
<dbReference type="Proteomes" id="UP001454036">
    <property type="component" value="Unassembled WGS sequence"/>
</dbReference>
<dbReference type="Pfam" id="PF04564">
    <property type="entry name" value="U-box"/>
    <property type="match status" value="1"/>
</dbReference>
<dbReference type="GO" id="GO:0061630">
    <property type="term" value="F:ubiquitin protein ligase activity"/>
    <property type="evidence" value="ECO:0007669"/>
    <property type="project" value="UniProtKB-EC"/>
</dbReference>
<dbReference type="Pfam" id="PF07714">
    <property type="entry name" value="PK_Tyr_Ser-Thr"/>
    <property type="match status" value="1"/>
</dbReference>
<dbReference type="EC" id="2.3.2.27" evidence="4"/>
<keyword evidence="6" id="KW-0833">Ubl conjugation pathway</keyword>